<protein>
    <submittedName>
        <fullName evidence="1">Uncharacterized protein</fullName>
    </submittedName>
</protein>
<evidence type="ECO:0000313" key="1">
    <source>
        <dbReference type="EMBL" id="CUR30795.1"/>
    </source>
</evidence>
<dbReference type="STRING" id="671072.PL9214290386"/>
<reference evidence="2" key="1">
    <citation type="submission" date="2015-10" db="EMBL/GenBank/DDBJ databases">
        <authorList>
            <person name="Regsiter A."/>
            <person name="william w."/>
        </authorList>
    </citation>
    <scope>NUCLEOTIDE SEQUENCE [LARGE SCALE GENOMIC DNA]</scope>
</reference>
<evidence type="ECO:0000313" key="2">
    <source>
        <dbReference type="Proteomes" id="UP000184315"/>
    </source>
</evidence>
<keyword evidence="2" id="KW-1185">Reference proteome</keyword>
<dbReference type="AlphaFoldDB" id="A0A1J1LDX0"/>
<name>A0A1J1LDX0_9CYAN</name>
<organism evidence="1 2">
    <name type="scientific">Planktothrix tepida PCC 9214</name>
    <dbReference type="NCBI Taxonomy" id="671072"/>
    <lineage>
        <taxon>Bacteria</taxon>
        <taxon>Bacillati</taxon>
        <taxon>Cyanobacteriota</taxon>
        <taxon>Cyanophyceae</taxon>
        <taxon>Oscillatoriophycideae</taxon>
        <taxon>Oscillatoriales</taxon>
        <taxon>Microcoleaceae</taxon>
        <taxon>Planktothrix</taxon>
    </lineage>
</organism>
<sequence length="75" mass="8888">MGIQHLYRRPIICNYIQIKPCGDDPLLVKSETKVSIKYLACLSARPSVSRESVHYHKLRFTLPSDEVRTRQCWRW</sequence>
<accession>A0A1J1LDX0</accession>
<gene>
    <name evidence="1" type="ORF">PL9214290386</name>
</gene>
<dbReference type="EMBL" id="CZDF01000132">
    <property type="protein sequence ID" value="CUR30795.1"/>
    <property type="molecule type" value="Genomic_DNA"/>
</dbReference>
<proteinExistence type="predicted"/>
<dbReference type="Proteomes" id="UP000184315">
    <property type="component" value="Unassembled WGS sequence"/>
</dbReference>